<dbReference type="Proteomes" id="UP000182800">
    <property type="component" value="Unassembled WGS sequence"/>
</dbReference>
<dbReference type="PANTHER" id="PTHR24276:SF91">
    <property type="entry name" value="AT26814P-RELATED"/>
    <property type="match status" value="1"/>
</dbReference>
<sequence>MSRLCLAALTLCLWLTLPVAPVRAVIGGTADTSPLARAGVMVLGSGGSVCSGVMLDDDVVLTAAHCVTGAAEHRVHFRDADGRPVLLEIGETVVHPQFDPDAIRTRRRSIDLALIRVSQPLPTQFEPATLSMQAPRAETRVRLAGFGLRDEADSSGATSGNFHSVELHVIEPYGPSSILIWLSGGGATPRGGCHGDSGGPISRDGDVFAITTWTTGNGAGSCGAMSQGVLVGPQRGWIEDVAAGWNRHVAWR</sequence>
<evidence type="ECO:0000259" key="5">
    <source>
        <dbReference type="PROSITE" id="PS50240"/>
    </source>
</evidence>
<keyword evidence="4" id="KW-0732">Signal</keyword>
<organism evidence="6 8">
    <name type="scientific">Saliniramus fredricksonii</name>
    <dbReference type="NCBI Taxonomy" id="1653334"/>
    <lineage>
        <taxon>Bacteria</taxon>
        <taxon>Pseudomonadati</taxon>
        <taxon>Pseudomonadota</taxon>
        <taxon>Alphaproteobacteria</taxon>
        <taxon>Hyphomicrobiales</taxon>
        <taxon>Salinarimonadaceae</taxon>
        <taxon>Saliniramus</taxon>
    </lineage>
</organism>
<keyword evidence="9" id="KW-1185">Reference proteome</keyword>
<dbReference type="PANTHER" id="PTHR24276">
    <property type="entry name" value="POLYSERASE-RELATED"/>
    <property type="match status" value="1"/>
</dbReference>
<keyword evidence="3 6" id="KW-0645">Protease</keyword>
<dbReference type="SUPFAM" id="SSF50494">
    <property type="entry name" value="Trypsin-like serine proteases"/>
    <property type="match status" value="1"/>
</dbReference>
<gene>
    <name evidence="7" type="ORF">GA0071312_1522</name>
    <name evidence="6" type="ORF">HLUCCO17_12145</name>
</gene>
<dbReference type="PROSITE" id="PS00134">
    <property type="entry name" value="TRYPSIN_HIS"/>
    <property type="match status" value="1"/>
</dbReference>
<dbReference type="PATRIC" id="fig|1653334.4.peg.172"/>
<dbReference type="InterPro" id="IPR043504">
    <property type="entry name" value="Peptidase_S1_PA_chymotrypsin"/>
</dbReference>
<dbReference type="InterPro" id="IPR001254">
    <property type="entry name" value="Trypsin_dom"/>
</dbReference>
<dbReference type="Pfam" id="PF00089">
    <property type="entry name" value="Trypsin"/>
    <property type="match status" value="1"/>
</dbReference>
<dbReference type="EMBL" id="FMBM01000002">
    <property type="protein sequence ID" value="SCC80487.1"/>
    <property type="molecule type" value="Genomic_DNA"/>
</dbReference>
<dbReference type="OrthoDB" id="267336at2"/>
<protein>
    <submittedName>
        <fullName evidence="6 7">Trypsin</fullName>
    </submittedName>
</protein>
<evidence type="ECO:0000256" key="3">
    <source>
        <dbReference type="RuleBase" id="RU363034"/>
    </source>
</evidence>
<evidence type="ECO:0000313" key="6">
    <source>
        <dbReference type="EMBL" id="KPQ10020.1"/>
    </source>
</evidence>
<keyword evidence="3" id="KW-0378">Hydrolase</keyword>
<dbReference type="InterPro" id="IPR050430">
    <property type="entry name" value="Peptidase_S1"/>
</dbReference>
<feature type="chain" id="PRO_5006148475" evidence="4">
    <location>
        <begin position="25"/>
        <end position="252"/>
    </location>
</feature>
<evidence type="ECO:0000256" key="2">
    <source>
        <dbReference type="ARBA" id="ARBA00023157"/>
    </source>
</evidence>
<keyword evidence="3" id="KW-0720">Serine protease</keyword>
<feature type="domain" description="Peptidase S1" evidence="5">
    <location>
        <begin position="25"/>
        <end position="252"/>
    </location>
</feature>
<evidence type="ECO:0000313" key="7">
    <source>
        <dbReference type="EMBL" id="SCC80487.1"/>
    </source>
</evidence>
<dbReference type="InterPro" id="IPR033116">
    <property type="entry name" value="TRYPSIN_SER"/>
</dbReference>
<dbReference type="Gene3D" id="2.40.10.10">
    <property type="entry name" value="Trypsin-like serine proteases"/>
    <property type="match status" value="1"/>
</dbReference>
<dbReference type="AlphaFoldDB" id="A0A0P8BKH0"/>
<dbReference type="RefSeq" id="WP_074444468.1">
    <property type="nucleotide sequence ID" value="NZ_FMBM01000002.1"/>
</dbReference>
<evidence type="ECO:0000256" key="4">
    <source>
        <dbReference type="SAM" id="SignalP"/>
    </source>
</evidence>
<keyword evidence="2" id="KW-1015">Disulfide bond</keyword>
<evidence type="ECO:0000313" key="8">
    <source>
        <dbReference type="Proteomes" id="UP000050497"/>
    </source>
</evidence>
<dbReference type="PROSITE" id="PS00135">
    <property type="entry name" value="TRYPSIN_SER"/>
    <property type="match status" value="1"/>
</dbReference>
<dbReference type="GO" id="GO:0004252">
    <property type="term" value="F:serine-type endopeptidase activity"/>
    <property type="evidence" value="ECO:0007669"/>
    <property type="project" value="InterPro"/>
</dbReference>
<evidence type="ECO:0000313" key="9">
    <source>
        <dbReference type="Proteomes" id="UP000182800"/>
    </source>
</evidence>
<dbReference type="Proteomes" id="UP000050497">
    <property type="component" value="Unassembled WGS sequence"/>
</dbReference>
<feature type="signal peptide" evidence="4">
    <location>
        <begin position="1"/>
        <end position="24"/>
    </location>
</feature>
<comment type="similarity">
    <text evidence="1">Belongs to the peptidase S1 family.</text>
</comment>
<accession>A0A0P8BKH0</accession>
<dbReference type="GO" id="GO:0006508">
    <property type="term" value="P:proteolysis"/>
    <property type="evidence" value="ECO:0007669"/>
    <property type="project" value="UniProtKB-KW"/>
</dbReference>
<dbReference type="PROSITE" id="PS50240">
    <property type="entry name" value="TRYPSIN_DOM"/>
    <property type="match status" value="1"/>
</dbReference>
<comment type="caution">
    <text evidence="6">The sequence shown here is derived from an EMBL/GenBank/DDBJ whole genome shotgun (WGS) entry which is preliminary data.</text>
</comment>
<proteinExistence type="inferred from homology"/>
<dbReference type="InterPro" id="IPR001314">
    <property type="entry name" value="Peptidase_S1A"/>
</dbReference>
<name>A0A0P8BKH0_9HYPH</name>
<evidence type="ECO:0000256" key="1">
    <source>
        <dbReference type="ARBA" id="ARBA00007664"/>
    </source>
</evidence>
<dbReference type="InterPro" id="IPR009003">
    <property type="entry name" value="Peptidase_S1_PA"/>
</dbReference>
<dbReference type="SMART" id="SM00020">
    <property type="entry name" value="Tryp_SPc"/>
    <property type="match status" value="1"/>
</dbReference>
<dbReference type="EMBL" id="LJSX01000019">
    <property type="protein sequence ID" value="KPQ10020.1"/>
    <property type="molecule type" value="Genomic_DNA"/>
</dbReference>
<reference evidence="7 9" key="2">
    <citation type="submission" date="2016-08" db="EMBL/GenBank/DDBJ databases">
        <authorList>
            <person name="Varghese N."/>
            <person name="Submissions Spin"/>
        </authorList>
    </citation>
    <scope>NUCLEOTIDE SEQUENCE [LARGE SCALE GENOMIC DNA]</scope>
    <source>
        <strain evidence="7 9">HL-109</strain>
    </source>
</reference>
<dbReference type="PRINTS" id="PR00722">
    <property type="entry name" value="CHYMOTRYPSIN"/>
</dbReference>
<dbReference type="STRING" id="1653334.GA0071312_1522"/>
<dbReference type="InterPro" id="IPR018114">
    <property type="entry name" value="TRYPSIN_HIS"/>
</dbReference>
<reference evidence="6 8" key="1">
    <citation type="submission" date="2015-09" db="EMBL/GenBank/DDBJ databases">
        <title>Identification and resolution of microdiversity through metagenomic sequencing of parallel consortia.</title>
        <authorList>
            <person name="Nelson W.C."/>
            <person name="Romine M.F."/>
            <person name="Lindemann S.R."/>
        </authorList>
    </citation>
    <scope>NUCLEOTIDE SEQUENCE [LARGE SCALE GENOMIC DNA]</scope>
    <source>
        <strain evidence="6">HL-109</strain>
    </source>
</reference>